<sequence>MDNGAQGRTQKPATAARMYDYYLGGIHNFPADREAADKIMAQFPFVPMAARTNRAFVRRAVRQLVDAGVRQFLDLGSGIPTVGNVHEIAQKQAPDTRVAYVDIDSVAVAESLEILEGNERATAVRADLRNPRAVLDHPGVRRLLDFDQPIGLVMAAVLHFVPEDAEAYDLVAQFVAALAPGSYLVLSHIAAEAFVADSDEGRAAREVYQRRTATPVWSRSRAEVQRFFAGLELLDPGLVEVHEWRPDEDALEDLGDNQRSGSWAGVGRKG</sequence>
<reference evidence="2" key="1">
    <citation type="submission" date="2021-01" db="EMBL/GenBank/DDBJ databases">
        <title>Whole genome shotgun sequence of Planosporangium mesophilum NBRC 109066.</title>
        <authorList>
            <person name="Komaki H."/>
            <person name="Tamura T."/>
        </authorList>
    </citation>
    <scope>NUCLEOTIDE SEQUENCE</scope>
    <source>
        <strain evidence="2">NBRC 109066</strain>
    </source>
</reference>
<evidence type="ECO:0000313" key="2">
    <source>
        <dbReference type="EMBL" id="GII24805.1"/>
    </source>
</evidence>
<dbReference type="PIRSF" id="PIRSF017393">
    <property type="entry name" value="MTase_SAV2177"/>
    <property type="match status" value="1"/>
</dbReference>
<dbReference type="Pfam" id="PF04672">
    <property type="entry name" value="Methyltransf_19"/>
    <property type="match status" value="1"/>
</dbReference>
<dbReference type="Proteomes" id="UP000599074">
    <property type="component" value="Unassembled WGS sequence"/>
</dbReference>
<proteinExistence type="predicted"/>
<dbReference type="RefSeq" id="WP_168117188.1">
    <property type="nucleotide sequence ID" value="NZ_BOON01000041.1"/>
</dbReference>
<dbReference type="Gene3D" id="3.40.50.150">
    <property type="entry name" value="Vaccinia Virus protein VP39"/>
    <property type="match status" value="1"/>
</dbReference>
<protein>
    <recommendedName>
        <fullName evidence="4">S-adenosyl methyltransferase</fullName>
    </recommendedName>
</protein>
<accession>A0A8J3TCU2</accession>
<name>A0A8J3TCU2_9ACTN</name>
<dbReference type="InterPro" id="IPR006764">
    <property type="entry name" value="SAM_dep_MeTrfase_SAV2177_type"/>
</dbReference>
<dbReference type="SUPFAM" id="SSF53335">
    <property type="entry name" value="S-adenosyl-L-methionine-dependent methyltransferases"/>
    <property type="match status" value="1"/>
</dbReference>
<evidence type="ECO:0008006" key="4">
    <source>
        <dbReference type="Google" id="ProtNLM"/>
    </source>
</evidence>
<dbReference type="AlphaFoldDB" id="A0A8J3TCU2"/>
<keyword evidence="3" id="KW-1185">Reference proteome</keyword>
<organism evidence="2 3">
    <name type="scientific">Planosporangium mesophilum</name>
    <dbReference type="NCBI Taxonomy" id="689768"/>
    <lineage>
        <taxon>Bacteria</taxon>
        <taxon>Bacillati</taxon>
        <taxon>Actinomycetota</taxon>
        <taxon>Actinomycetes</taxon>
        <taxon>Micromonosporales</taxon>
        <taxon>Micromonosporaceae</taxon>
        <taxon>Planosporangium</taxon>
    </lineage>
</organism>
<feature type="region of interest" description="Disordered" evidence="1">
    <location>
        <begin position="249"/>
        <end position="270"/>
    </location>
</feature>
<gene>
    <name evidence="2" type="ORF">Pme01_44020</name>
</gene>
<evidence type="ECO:0000256" key="1">
    <source>
        <dbReference type="SAM" id="MobiDB-lite"/>
    </source>
</evidence>
<dbReference type="EMBL" id="BOON01000041">
    <property type="protein sequence ID" value="GII24805.1"/>
    <property type="molecule type" value="Genomic_DNA"/>
</dbReference>
<comment type="caution">
    <text evidence="2">The sequence shown here is derived from an EMBL/GenBank/DDBJ whole genome shotgun (WGS) entry which is preliminary data.</text>
</comment>
<evidence type="ECO:0000313" key="3">
    <source>
        <dbReference type="Proteomes" id="UP000599074"/>
    </source>
</evidence>
<dbReference type="InterPro" id="IPR029063">
    <property type="entry name" value="SAM-dependent_MTases_sf"/>
</dbReference>